<evidence type="ECO:0000313" key="2">
    <source>
        <dbReference type="Proteomes" id="UP001530400"/>
    </source>
</evidence>
<gene>
    <name evidence="1" type="ORF">ACHAWO_011597</name>
</gene>
<dbReference type="EMBL" id="JALLPJ020000502">
    <property type="protein sequence ID" value="KAL3790382.1"/>
    <property type="molecule type" value="Genomic_DNA"/>
</dbReference>
<reference evidence="1 2" key="1">
    <citation type="submission" date="2024-10" db="EMBL/GenBank/DDBJ databases">
        <title>Updated reference genomes for cyclostephanoid diatoms.</title>
        <authorList>
            <person name="Roberts W.R."/>
            <person name="Alverson A.J."/>
        </authorList>
    </citation>
    <scope>NUCLEOTIDE SEQUENCE [LARGE SCALE GENOMIC DNA]</scope>
    <source>
        <strain evidence="1 2">AJA010-31</strain>
    </source>
</reference>
<comment type="caution">
    <text evidence="1">The sequence shown here is derived from an EMBL/GenBank/DDBJ whole genome shotgun (WGS) entry which is preliminary data.</text>
</comment>
<proteinExistence type="predicted"/>
<organism evidence="1 2">
    <name type="scientific">Cyclotella atomus</name>
    <dbReference type="NCBI Taxonomy" id="382360"/>
    <lineage>
        <taxon>Eukaryota</taxon>
        <taxon>Sar</taxon>
        <taxon>Stramenopiles</taxon>
        <taxon>Ochrophyta</taxon>
        <taxon>Bacillariophyta</taxon>
        <taxon>Coscinodiscophyceae</taxon>
        <taxon>Thalassiosirophycidae</taxon>
        <taxon>Stephanodiscales</taxon>
        <taxon>Stephanodiscaceae</taxon>
        <taxon>Cyclotella</taxon>
    </lineage>
</organism>
<name>A0ABD3PRA3_9STRA</name>
<evidence type="ECO:0000313" key="1">
    <source>
        <dbReference type="EMBL" id="KAL3790382.1"/>
    </source>
</evidence>
<protein>
    <submittedName>
        <fullName evidence="1">Uncharacterized protein</fullName>
    </submittedName>
</protein>
<sequence length="263" mass="30445">MNVLSEPVVVTGRAMAFAALEIVLNKFILQIRERNKDLKQCLARESTGQDEYVDAEENCIMSCEPDGDTSTHETHTQSAEDYQPRGIHALISVLGHKAQLSAKISLLDLENCFLHERIQSRQLVLHVNQLQERTGRTIHELEHDPTVVGSMKHSGLVNISERLLKTSTNEEQKQYFLRWNDSLRQTITDLDQCESNGFKWQNFDLWAKRFELQVKLHSYETLSDTLRNTIHLPFVVMENKYLTEVANGRILTLKVQWLKERML</sequence>
<dbReference type="AlphaFoldDB" id="A0ABD3PRA3"/>
<accession>A0ABD3PRA3</accession>
<dbReference type="Proteomes" id="UP001530400">
    <property type="component" value="Unassembled WGS sequence"/>
</dbReference>
<keyword evidence="2" id="KW-1185">Reference proteome</keyword>